<organism evidence="7 8">
    <name type="scientific">Chlamydomonas eustigma</name>
    <dbReference type="NCBI Taxonomy" id="1157962"/>
    <lineage>
        <taxon>Eukaryota</taxon>
        <taxon>Viridiplantae</taxon>
        <taxon>Chlorophyta</taxon>
        <taxon>core chlorophytes</taxon>
        <taxon>Chlorophyceae</taxon>
        <taxon>CS clade</taxon>
        <taxon>Chlamydomonadales</taxon>
        <taxon>Chlamydomonadaceae</taxon>
        <taxon>Chlamydomonas</taxon>
    </lineage>
</organism>
<dbReference type="PANTHER" id="PTHR42893">
    <property type="entry name" value="PROTEIN DETOXIFICATION 44, CHLOROPLASTIC-RELATED"/>
    <property type="match status" value="1"/>
</dbReference>
<protein>
    <recommendedName>
        <fullName evidence="9">Protein DETOXIFICATION</fullName>
    </recommendedName>
</protein>
<evidence type="ECO:0000256" key="1">
    <source>
        <dbReference type="ARBA" id="ARBA00004141"/>
    </source>
</evidence>
<dbReference type="InterPro" id="IPR044644">
    <property type="entry name" value="DinF-like"/>
</dbReference>
<evidence type="ECO:0000256" key="4">
    <source>
        <dbReference type="ARBA" id="ARBA00022989"/>
    </source>
</evidence>
<dbReference type="PANTHER" id="PTHR42893:SF46">
    <property type="entry name" value="PROTEIN DETOXIFICATION 44, CHLOROPLASTIC"/>
    <property type="match status" value="1"/>
</dbReference>
<evidence type="ECO:0000256" key="3">
    <source>
        <dbReference type="ARBA" id="ARBA00022692"/>
    </source>
</evidence>
<evidence type="ECO:0000256" key="6">
    <source>
        <dbReference type="SAM" id="Phobius"/>
    </source>
</evidence>
<evidence type="ECO:0000256" key="5">
    <source>
        <dbReference type="ARBA" id="ARBA00023136"/>
    </source>
</evidence>
<evidence type="ECO:0000256" key="2">
    <source>
        <dbReference type="ARBA" id="ARBA00010199"/>
    </source>
</evidence>
<dbReference type="Pfam" id="PF01554">
    <property type="entry name" value="MatE"/>
    <property type="match status" value="1"/>
</dbReference>
<keyword evidence="8" id="KW-1185">Reference proteome</keyword>
<dbReference type="GO" id="GO:0015297">
    <property type="term" value="F:antiporter activity"/>
    <property type="evidence" value="ECO:0007669"/>
    <property type="project" value="InterPro"/>
</dbReference>
<evidence type="ECO:0000313" key="7">
    <source>
        <dbReference type="EMBL" id="GAX77302.1"/>
    </source>
</evidence>
<name>A0A250X330_9CHLO</name>
<reference evidence="7 8" key="1">
    <citation type="submission" date="2017-08" db="EMBL/GenBank/DDBJ databases">
        <title>Acidophilic green algal genome provides insights into adaptation to an acidic environment.</title>
        <authorList>
            <person name="Hirooka S."/>
            <person name="Hirose Y."/>
            <person name="Kanesaki Y."/>
            <person name="Higuchi S."/>
            <person name="Fujiwara T."/>
            <person name="Onuma R."/>
            <person name="Era A."/>
            <person name="Ohbayashi R."/>
            <person name="Uzuka A."/>
            <person name="Nozaki H."/>
            <person name="Yoshikawa H."/>
            <person name="Miyagishima S.Y."/>
        </authorList>
    </citation>
    <scope>NUCLEOTIDE SEQUENCE [LARGE SCALE GENOMIC DNA]</scope>
    <source>
        <strain evidence="7 8">NIES-2499</strain>
    </source>
</reference>
<gene>
    <name evidence="7" type="ORF">CEUSTIGMA_g4748.t1</name>
</gene>
<accession>A0A250X330</accession>
<comment type="similarity">
    <text evidence="2">Belongs to the multi antimicrobial extrusion (MATE) (TC 2.A.66.1) family.</text>
</comment>
<proteinExistence type="inferred from homology"/>
<dbReference type="Proteomes" id="UP000232323">
    <property type="component" value="Unassembled WGS sequence"/>
</dbReference>
<sequence length="214" mass="23149">MGLNVAAVSTTVAEWLAAGKARISRHKKVTDHLLQLGSALGLTLAAAFTLASLHWPHLYSQDSEVLSAVSVLLPWALLMLPINAMAYVLDGALVGAEDFRFMVLAMTRSVVAAMGPLLMVESAGLGLAGVWHAQAVLMLGRVTTLGFRYTSPEGRLPHCSRKLSVGYEQQTADTHINVFASSSSVTYELLDHVLYEARISFVEEDLVLNVAWRS</sequence>
<feature type="transmembrane region" description="Helical" evidence="6">
    <location>
        <begin position="65"/>
        <end position="89"/>
    </location>
</feature>
<dbReference type="STRING" id="1157962.A0A250X330"/>
<dbReference type="EMBL" id="BEGY01000023">
    <property type="protein sequence ID" value="GAX77302.1"/>
    <property type="molecule type" value="Genomic_DNA"/>
</dbReference>
<keyword evidence="4 6" id="KW-1133">Transmembrane helix</keyword>
<evidence type="ECO:0008006" key="9">
    <source>
        <dbReference type="Google" id="ProtNLM"/>
    </source>
</evidence>
<feature type="transmembrane region" description="Helical" evidence="6">
    <location>
        <begin position="33"/>
        <end position="53"/>
    </location>
</feature>
<dbReference type="InterPro" id="IPR002528">
    <property type="entry name" value="MATE_fam"/>
</dbReference>
<comment type="caution">
    <text evidence="7">The sequence shown here is derived from an EMBL/GenBank/DDBJ whole genome shotgun (WGS) entry which is preliminary data.</text>
</comment>
<evidence type="ECO:0000313" key="8">
    <source>
        <dbReference type="Proteomes" id="UP000232323"/>
    </source>
</evidence>
<dbReference type="AlphaFoldDB" id="A0A250X330"/>
<dbReference type="GO" id="GO:0042910">
    <property type="term" value="F:xenobiotic transmembrane transporter activity"/>
    <property type="evidence" value="ECO:0007669"/>
    <property type="project" value="InterPro"/>
</dbReference>
<dbReference type="GO" id="GO:0016020">
    <property type="term" value="C:membrane"/>
    <property type="evidence" value="ECO:0007669"/>
    <property type="project" value="UniProtKB-SubCell"/>
</dbReference>
<comment type="subcellular location">
    <subcellularLocation>
        <location evidence="1">Membrane</location>
        <topology evidence="1">Multi-pass membrane protein</topology>
    </subcellularLocation>
</comment>
<keyword evidence="3 6" id="KW-0812">Transmembrane</keyword>
<keyword evidence="5 6" id="KW-0472">Membrane</keyword>
<dbReference type="OrthoDB" id="2126698at2759"/>